<dbReference type="PANTHER" id="PTHR16011">
    <property type="entry name" value="IFT57/HIPPI"/>
    <property type="match status" value="1"/>
</dbReference>
<keyword evidence="4" id="KW-0966">Cell projection</keyword>
<sequence>MSEAASRTQPLAPECYSLASAVIDMLNLLDYEANFCDKDTPPVHPIYFCGPAGNAALQFAYFTRLVAWLLSLLKKRASWDEYDDPHTVCTSILVALKDAGLPADFPPQRLKTGYGDTAALARDELEEEVGDAFSDGDDDAGYFGAAPPGPSRGESFSNGLLEEKQIVRSTVKPEDWRVECERVSHRLRKIGPGLVDREWRSHLMQTQHQFPTVKAQLTKLSGELDKSLREIVEKEEIIGRLFDNKAESYRQMAAAHEEKTKEYNELNDSILNFQMELKTITDSLEQTRHEMEQRSSTVTDTQPLVKLKDTIKRLKAEMRQMDLRIGIVSHTLLQTHLRSPADQENSGILGINTWENEDEE</sequence>
<accession>A0A7J6SF17</accession>
<evidence type="ECO:0000256" key="2">
    <source>
        <dbReference type="ARBA" id="ARBA00009415"/>
    </source>
</evidence>
<evidence type="ECO:0000313" key="7">
    <source>
        <dbReference type="Proteomes" id="UP000574390"/>
    </source>
</evidence>
<dbReference type="GO" id="GO:0005815">
    <property type="term" value="C:microtubule organizing center"/>
    <property type="evidence" value="ECO:0007669"/>
    <property type="project" value="TreeGrafter"/>
</dbReference>
<dbReference type="Pfam" id="PF10498">
    <property type="entry name" value="IFT57"/>
    <property type="match status" value="2"/>
</dbReference>
<evidence type="ECO:0000256" key="3">
    <source>
        <dbReference type="ARBA" id="ARBA00023069"/>
    </source>
</evidence>
<evidence type="ECO:0000256" key="4">
    <source>
        <dbReference type="ARBA" id="ARBA00023273"/>
    </source>
</evidence>
<comment type="similarity">
    <text evidence="2">Belongs to the IFT57 family.</text>
</comment>
<dbReference type="GO" id="GO:0042073">
    <property type="term" value="P:intraciliary transport"/>
    <property type="evidence" value="ECO:0007669"/>
    <property type="project" value="TreeGrafter"/>
</dbReference>
<protein>
    <submittedName>
        <fullName evidence="6">Intraflagellar transport protein 57</fullName>
    </submittedName>
</protein>
<comment type="caution">
    <text evidence="6">The sequence shown here is derived from an EMBL/GenBank/DDBJ whole genome shotgun (WGS) entry which is preliminary data.</text>
</comment>
<dbReference type="Proteomes" id="UP000574390">
    <property type="component" value="Unassembled WGS sequence"/>
</dbReference>
<dbReference type="GO" id="GO:0005929">
    <property type="term" value="C:cilium"/>
    <property type="evidence" value="ECO:0007669"/>
    <property type="project" value="UniProtKB-SubCell"/>
</dbReference>
<dbReference type="InterPro" id="IPR019530">
    <property type="entry name" value="Intra-flagellar_transport_57"/>
</dbReference>
<dbReference type="Gene3D" id="1.10.287.950">
    <property type="entry name" value="Methyl-accepting chemotaxis protein"/>
    <property type="match status" value="1"/>
</dbReference>
<reference evidence="6 7" key="1">
    <citation type="submission" date="2020-04" db="EMBL/GenBank/DDBJ databases">
        <title>Perkinsus olseni comparative genomics.</title>
        <authorList>
            <person name="Bogema D.R."/>
        </authorList>
    </citation>
    <scope>NUCLEOTIDE SEQUENCE [LARGE SCALE GENOMIC DNA]</scope>
    <source>
        <strain evidence="6">ATCC PRA-205</strain>
    </source>
</reference>
<keyword evidence="3" id="KW-0969">Cilium</keyword>
<dbReference type="AlphaFoldDB" id="A0A7J6SF17"/>
<gene>
    <name evidence="6" type="primary">IFT57_2</name>
    <name evidence="6" type="ORF">FOZ62_007289</name>
</gene>
<name>A0A7J6SF17_PEROL</name>
<proteinExistence type="inferred from homology"/>
<dbReference type="GO" id="GO:1905515">
    <property type="term" value="P:non-motile cilium assembly"/>
    <property type="evidence" value="ECO:0007669"/>
    <property type="project" value="TreeGrafter"/>
</dbReference>
<feature type="region of interest" description="Disordered" evidence="5">
    <location>
        <begin position="341"/>
        <end position="360"/>
    </location>
</feature>
<evidence type="ECO:0000313" key="6">
    <source>
        <dbReference type="EMBL" id="KAF4731407.1"/>
    </source>
</evidence>
<keyword evidence="6" id="KW-0282">Flagellum</keyword>
<dbReference type="PANTHER" id="PTHR16011:SF0">
    <property type="entry name" value="INTRAFLAGELLAR TRANSPORT PROTEIN 57 HOMOLOG"/>
    <property type="match status" value="1"/>
</dbReference>
<dbReference type="EMBL" id="JABANM010015218">
    <property type="protein sequence ID" value="KAF4731407.1"/>
    <property type="molecule type" value="Genomic_DNA"/>
</dbReference>
<organism evidence="6 7">
    <name type="scientific">Perkinsus olseni</name>
    <name type="common">Perkinsus atlanticus</name>
    <dbReference type="NCBI Taxonomy" id="32597"/>
    <lineage>
        <taxon>Eukaryota</taxon>
        <taxon>Sar</taxon>
        <taxon>Alveolata</taxon>
        <taxon>Perkinsozoa</taxon>
        <taxon>Perkinsea</taxon>
        <taxon>Perkinsida</taxon>
        <taxon>Perkinsidae</taxon>
        <taxon>Perkinsus</taxon>
    </lineage>
</organism>
<evidence type="ECO:0000256" key="1">
    <source>
        <dbReference type="ARBA" id="ARBA00004138"/>
    </source>
</evidence>
<dbReference type="GO" id="GO:0030992">
    <property type="term" value="C:intraciliary transport particle B"/>
    <property type="evidence" value="ECO:0007669"/>
    <property type="project" value="TreeGrafter"/>
</dbReference>
<comment type="subcellular location">
    <subcellularLocation>
        <location evidence="1">Cell projection</location>
        <location evidence="1">Cilium</location>
    </subcellularLocation>
</comment>
<evidence type="ECO:0000256" key="5">
    <source>
        <dbReference type="SAM" id="MobiDB-lite"/>
    </source>
</evidence>
<dbReference type="GO" id="GO:0005794">
    <property type="term" value="C:Golgi apparatus"/>
    <property type="evidence" value="ECO:0007669"/>
    <property type="project" value="TreeGrafter"/>
</dbReference>